<evidence type="ECO:0000313" key="6">
    <source>
        <dbReference type="Proteomes" id="UP000046393"/>
    </source>
</evidence>
<keyword evidence="4" id="KW-1000">Mitochondrion outer membrane</keyword>
<dbReference type="GO" id="GO:0015288">
    <property type="term" value="F:porin activity"/>
    <property type="evidence" value="ECO:0007669"/>
    <property type="project" value="UniProtKB-KW"/>
</dbReference>
<evidence type="ECO:0000313" key="7">
    <source>
        <dbReference type="WBParaSite" id="SMUV_0000325501-mRNA-1"/>
    </source>
</evidence>
<evidence type="ECO:0000256" key="5">
    <source>
        <dbReference type="ARBA" id="ARBA00023114"/>
    </source>
</evidence>
<organism evidence="6 7">
    <name type="scientific">Syphacia muris</name>
    <dbReference type="NCBI Taxonomy" id="451379"/>
    <lineage>
        <taxon>Eukaryota</taxon>
        <taxon>Metazoa</taxon>
        <taxon>Ecdysozoa</taxon>
        <taxon>Nematoda</taxon>
        <taxon>Chromadorea</taxon>
        <taxon>Rhabditida</taxon>
        <taxon>Spirurina</taxon>
        <taxon>Oxyuridomorpha</taxon>
        <taxon>Oxyuroidea</taxon>
        <taxon>Oxyuridae</taxon>
        <taxon>Syphacia</taxon>
    </lineage>
</organism>
<dbReference type="InterPro" id="IPR001925">
    <property type="entry name" value="Porin_Euk"/>
</dbReference>
<name>A0A0N5AG28_9BILA</name>
<sequence>MAPPSFNDLWKPTRDLFDKGFNCGLLNVETTATSRGSEPLEIKTSFSHGIENEKSNGNVNLKYKIPSLGVTVTEKWSTANVLSTVLEVTDQFAKELKIIFDTTYSLKTHERLQMVKGEWRKSNVSVTPILDASIVGEHCGWMVGLGAGVDITKNMLTKLAFGFAKYGPDYSLFSYTKDGKDFGFHYNSKILLVSKMEWTVGTQSTRFVLGAKYCPTRDLALKAKVNEQSDVSLCGTHSFSDQPCLLFKLSKGLFYALP</sequence>
<evidence type="ECO:0000256" key="4">
    <source>
        <dbReference type="ARBA" id="ARBA00022787"/>
    </source>
</evidence>
<dbReference type="STRING" id="451379.A0A0N5AG28"/>
<comment type="similarity">
    <text evidence="2">Belongs to the eukaryotic mitochondrial porin family.</text>
</comment>
<evidence type="ECO:0000256" key="2">
    <source>
        <dbReference type="ARBA" id="ARBA00007780"/>
    </source>
</evidence>
<keyword evidence="3" id="KW-0812">Transmembrane</keyword>
<dbReference type="GO" id="GO:0008308">
    <property type="term" value="F:voltage-gated monoatomic anion channel activity"/>
    <property type="evidence" value="ECO:0007669"/>
    <property type="project" value="InterPro"/>
</dbReference>
<dbReference type="WBParaSite" id="SMUV_0000325501-mRNA-1">
    <property type="protein sequence ID" value="SMUV_0000325501-mRNA-1"/>
    <property type="gene ID" value="SMUV_0000325501"/>
</dbReference>
<keyword evidence="3" id="KW-1134">Transmembrane beta strand</keyword>
<keyword evidence="4" id="KW-0496">Mitochondrion</keyword>
<keyword evidence="5" id="KW-0406">Ion transport</keyword>
<accession>A0A0N5AG28</accession>
<dbReference type="GO" id="GO:0005741">
    <property type="term" value="C:mitochondrial outer membrane"/>
    <property type="evidence" value="ECO:0007669"/>
    <property type="project" value="UniProtKB-SubCell"/>
</dbReference>
<dbReference type="InterPro" id="IPR023614">
    <property type="entry name" value="Porin_dom_sf"/>
</dbReference>
<evidence type="ECO:0000256" key="1">
    <source>
        <dbReference type="ARBA" id="ARBA00004294"/>
    </source>
</evidence>
<keyword evidence="6" id="KW-1185">Reference proteome</keyword>
<dbReference type="Pfam" id="PF01459">
    <property type="entry name" value="Porin_3"/>
    <property type="match status" value="1"/>
</dbReference>
<dbReference type="Gene3D" id="2.40.160.10">
    <property type="entry name" value="Porin"/>
    <property type="match status" value="1"/>
</dbReference>
<dbReference type="AlphaFoldDB" id="A0A0N5AG28"/>
<keyword evidence="5" id="KW-0626">Porin</keyword>
<keyword evidence="5" id="KW-0813">Transport</keyword>
<evidence type="ECO:0000256" key="3">
    <source>
        <dbReference type="ARBA" id="ARBA00022452"/>
    </source>
</evidence>
<dbReference type="Proteomes" id="UP000046393">
    <property type="component" value="Unplaced"/>
</dbReference>
<comment type="subcellular location">
    <subcellularLocation>
        <location evidence="1">Mitochondrion outer membrane</location>
    </subcellularLocation>
</comment>
<dbReference type="PANTHER" id="PTHR11743:SF70">
    <property type="entry name" value="GH26960P-RELATED"/>
    <property type="match status" value="1"/>
</dbReference>
<dbReference type="InterPro" id="IPR027246">
    <property type="entry name" value="Porin_Euk/Tom40"/>
</dbReference>
<keyword evidence="3" id="KW-0472">Membrane</keyword>
<dbReference type="PRINTS" id="PR00185">
    <property type="entry name" value="EUKARYTPORIN"/>
</dbReference>
<dbReference type="GO" id="GO:0046930">
    <property type="term" value="C:pore complex"/>
    <property type="evidence" value="ECO:0007669"/>
    <property type="project" value="UniProtKB-KW"/>
</dbReference>
<dbReference type="CDD" id="cd07306">
    <property type="entry name" value="Porin3_VDAC"/>
    <property type="match status" value="1"/>
</dbReference>
<proteinExistence type="inferred from homology"/>
<reference evidence="7" key="1">
    <citation type="submission" date="2017-02" db="UniProtKB">
        <authorList>
            <consortium name="WormBaseParasite"/>
        </authorList>
    </citation>
    <scope>IDENTIFICATION</scope>
</reference>
<dbReference type="PANTHER" id="PTHR11743">
    <property type="entry name" value="VOLTAGE-DEPENDENT ANION-SELECTIVE CHANNEL"/>
    <property type="match status" value="1"/>
</dbReference>
<protein>
    <submittedName>
        <fullName evidence="7">Voltage-dependent anion-selective channel protein 3</fullName>
    </submittedName>
</protein>